<dbReference type="PANTHER" id="PTHR13170">
    <property type="entry name" value="O-GLCNACASE"/>
    <property type="match status" value="1"/>
</dbReference>
<dbReference type="InterPro" id="IPR000182">
    <property type="entry name" value="GNAT_dom"/>
</dbReference>
<reference evidence="2 3" key="1">
    <citation type="submission" date="2022-04" db="EMBL/GenBank/DDBJ databases">
        <title>Genome draft of Actinomadura sp. ATCC 31491.</title>
        <authorList>
            <person name="Shi X."/>
            <person name="Du Y."/>
        </authorList>
    </citation>
    <scope>NUCLEOTIDE SEQUENCE [LARGE SCALE GENOMIC DNA]</scope>
    <source>
        <strain evidence="2 3">ATCC 31491</strain>
    </source>
</reference>
<gene>
    <name evidence="2" type="ORF">MF672_045205</name>
</gene>
<sequence>MTVTIRPYRHATDKEALYDICVRTADAGEDSRELYPDLDLMPSIFAAPYVHLEPGFAFVADDGGQAVGYIVGCADTPAFVRAYREEWLPKLIDRYPPPEHPPATPSEEMVALMHDPERMILPEVAAYPAHLHMNLLPGYQRAGHGRALMTTLCRALAAGGVPALHLCMLTANTRARAFYDRVGFHVIDVPDPGPVTYLGRSTDM</sequence>
<dbReference type="SUPFAM" id="SSF55729">
    <property type="entry name" value="Acyl-CoA N-acyltransferases (Nat)"/>
    <property type="match status" value="1"/>
</dbReference>
<organism evidence="2 3">
    <name type="scientific">Actinomadura luzonensis</name>
    <dbReference type="NCBI Taxonomy" id="2805427"/>
    <lineage>
        <taxon>Bacteria</taxon>
        <taxon>Bacillati</taxon>
        <taxon>Actinomycetota</taxon>
        <taxon>Actinomycetes</taxon>
        <taxon>Streptosporangiales</taxon>
        <taxon>Thermomonosporaceae</taxon>
        <taxon>Actinomadura</taxon>
    </lineage>
</organism>
<feature type="domain" description="N-acetyltransferase" evidence="1">
    <location>
        <begin position="3"/>
        <end position="204"/>
    </location>
</feature>
<dbReference type="InterPro" id="IPR051822">
    <property type="entry name" value="Glycosyl_Hydrolase_84"/>
</dbReference>
<dbReference type="InterPro" id="IPR016181">
    <property type="entry name" value="Acyl_CoA_acyltransferase"/>
</dbReference>
<keyword evidence="2" id="KW-0012">Acyltransferase</keyword>
<dbReference type="GO" id="GO:0016746">
    <property type="term" value="F:acyltransferase activity"/>
    <property type="evidence" value="ECO:0007669"/>
    <property type="project" value="UniProtKB-KW"/>
</dbReference>
<dbReference type="PANTHER" id="PTHR13170:SF16">
    <property type="entry name" value="PROTEIN O-GLCNACASE"/>
    <property type="match status" value="1"/>
</dbReference>
<dbReference type="Pfam" id="PF00583">
    <property type="entry name" value="Acetyltransf_1"/>
    <property type="match status" value="1"/>
</dbReference>
<evidence type="ECO:0000259" key="1">
    <source>
        <dbReference type="PROSITE" id="PS51186"/>
    </source>
</evidence>
<dbReference type="EMBL" id="JAKRKC020000003">
    <property type="protein sequence ID" value="MCK2220958.1"/>
    <property type="molecule type" value="Genomic_DNA"/>
</dbReference>
<evidence type="ECO:0000313" key="3">
    <source>
        <dbReference type="Proteomes" id="UP001317259"/>
    </source>
</evidence>
<comment type="caution">
    <text evidence="2">The sequence shown here is derived from an EMBL/GenBank/DDBJ whole genome shotgun (WGS) entry which is preliminary data.</text>
</comment>
<dbReference type="RefSeq" id="WP_242381691.1">
    <property type="nucleotide sequence ID" value="NZ_JAKRKC020000003.1"/>
</dbReference>
<dbReference type="PROSITE" id="PS51186">
    <property type="entry name" value="GNAT"/>
    <property type="match status" value="1"/>
</dbReference>
<protein>
    <submittedName>
        <fullName evidence="2">GNAT family N-acetyltransferase</fullName>
        <ecNumber evidence="2">2.3.1.-</ecNumber>
    </submittedName>
</protein>
<evidence type="ECO:0000313" key="2">
    <source>
        <dbReference type="EMBL" id="MCK2220958.1"/>
    </source>
</evidence>
<dbReference type="EC" id="2.3.1.-" evidence="2"/>
<keyword evidence="2" id="KW-0808">Transferase</keyword>
<dbReference type="Proteomes" id="UP001317259">
    <property type="component" value="Unassembled WGS sequence"/>
</dbReference>
<proteinExistence type="predicted"/>
<accession>A0ABT0G8N0</accession>
<keyword evidence="3" id="KW-1185">Reference proteome</keyword>
<dbReference type="Gene3D" id="3.40.630.30">
    <property type="match status" value="1"/>
</dbReference>
<name>A0ABT0G8N0_9ACTN</name>